<dbReference type="InterPro" id="IPR011740">
    <property type="entry name" value="DUF2460"/>
</dbReference>
<sequence length="210" mass="23322">MEFHEERFPIAVSFGASGGPERRTEIVTLTNGYEERNTPWANSRRRYDAGAGLRSLDDLAEVFAFFEARRGPLHGFRWKDWADYKSCAPSEAIDALDQQIALGTDADDTFALIKTYGEGAHAWQRRIEKPVPNRVLIAVSGDPQIEGVDYELDDTTGLVTFSHPPALGAVISAGFEFDVPARFDTERLEVSVETFGAGAMPRIEVVEIRL</sequence>
<protein>
    <submittedName>
        <fullName evidence="2">Uncharacterized protein (TIGR02217 family)</fullName>
    </submittedName>
</protein>
<dbReference type="EMBL" id="QJTE01000001">
    <property type="protein sequence ID" value="PYE85722.1"/>
    <property type="molecule type" value="Genomic_DNA"/>
</dbReference>
<reference evidence="2 3" key="1">
    <citation type="submission" date="2018-06" db="EMBL/GenBank/DDBJ databases">
        <title>Genomic Encyclopedia of Type Strains, Phase III (KMG-III): the genomes of soil and plant-associated and newly described type strains.</title>
        <authorList>
            <person name="Whitman W."/>
        </authorList>
    </citation>
    <scope>NUCLEOTIDE SEQUENCE [LARGE SCALE GENOMIC DNA]</scope>
    <source>
        <strain evidence="2 3">CECT 9025</strain>
    </source>
</reference>
<dbReference type="RefSeq" id="WP_110812751.1">
    <property type="nucleotide sequence ID" value="NZ_QJTE01000001.1"/>
</dbReference>
<accession>A0A318SW49</accession>
<comment type="caution">
    <text evidence="2">The sequence shown here is derived from an EMBL/GenBank/DDBJ whole genome shotgun (WGS) entry which is preliminary data.</text>
</comment>
<gene>
    <name evidence="2" type="ORF">DFP88_101392</name>
</gene>
<dbReference type="Proteomes" id="UP000248311">
    <property type="component" value="Unassembled WGS sequence"/>
</dbReference>
<organism evidence="2 3">
    <name type="scientific">Pseudoroseicyclus aestuarii</name>
    <dbReference type="NCBI Taxonomy" id="1795041"/>
    <lineage>
        <taxon>Bacteria</taxon>
        <taxon>Pseudomonadati</taxon>
        <taxon>Pseudomonadota</taxon>
        <taxon>Alphaproteobacteria</taxon>
        <taxon>Rhodobacterales</taxon>
        <taxon>Paracoccaceae</taxon>
        <taxon>Pseudoroseicyclus</taxon>
    </lineage>
</organism>
<dbReference type="OrthoDB" id="1685145at2"/>
<name>A0A318SW49_9RHOB</name>
<proteinExistence type="predicted"/>
<dbReference type="Pfam" id="PF09343">
    <property type="entry name" value="DUF2460"/>
    <property type="match status" value="1"/>
</dbReference>
<feature type="domain" description="DUF2460" evidence="1">
    <location>
        <begin position="4"/>
        <end position="209"/>
    </location>
</feature>
<evidence type="ECO:0000313" key="2">
    <source>
        <dbReference type="EMBL" id="PYE85722.1"/>
    </source>
</evidence>
<evidence type="ECO:0000313" key="3">
    <source>
        <dbReference type="Proteomes" id="UP000248311"/>
    </source>
</evidence>
<keyword evidence="3" id="KW-1185">Reference proteome</keyword>
<dbReference type="NCBIfam" id="TIGR02217">
    <property type="entry name" value="chp_TIGR02217"/>
    <property type="match status" value="1"/>
</dbReference>
<dbReference type="AlphaFoldDB" id="A0A318SW49"/>
<evidence type="ECO:0000259" key="1">
    <source>
        <dbReference type="Pfam" id="PF09343"/>
    </source>
</evidence>